<comment type="similarity">
    <text evidence="1">Belongs to the methyltransferase superfamily.</text>
</comment>
<dbReference type="SUPFAM" id="SSF53335">
    <property type="entry name" value="S-adenosyl-L-methionine-dependent methyltransferases"/>
    <property type="match status" value="1"/>
</dbReference>
<feature type="domain" description="Methyltransferase type 11" evidence="4">
    <location>
        <begin position="64"/>
        <end position="159"/>
    </location>
</feature>
<dbReference type="PANTHER" id="PTHR44942:SF4">
    <property type="entry name" value="METHYLTRANSFERASE TYPE 11 DOMAIN-CONTAINING PROTEIN"/>
    <property type="match status" value="1"/>
</dbReference>
<dbReference type="AlphaFoldDB" id="A0A931HUR2"/>
<evidence type="ECO:0000313" key="5">
    <source>
        <dbReference type="EMBL" id="MBH0229774.1"/>
    </source>
</evidence>
<dbReference type="EMBL" id="JADZSC010000001">
    <property type="protein sequence ID" value="MBH0229774.1"/>
    <property type="molecule type" value="Genomic_DNA"/>
</dbReference>
<dbReference type="CDD" id="cd02440">
    <property type="entry name" value="AdoMet_MTases"/>
    <property type="match status" value="1"/>
</dbReference>
<name>A0A931HUR2_9BACI</name>
<evidence type="ECO:0000256" key="1">
    <source>
        <dbReference type="ARBA" id="ARBA00008361"/>
    </source>
</evidence>
<evidence type="ECO:0000256" key="2">
    <source>
        <dbReference type="ARBA" id="ARBA00022603"/>
    </source>
</evidence>
<dbReference type="Gene3D" id="3.40.50.150">
    <property type="entry name" value="Vaccinia Virus protein VP39"/>
    <property type="match status" value="1"/>
</dbReference>
<dbReference type="GO" id="GO:0032259">
    <property type="term" value="P:methylation"/>
    <property type="evidence" value="ECO:0007669"/>
    <property type="project" value="UniProtKB-KW"/>
</dbReference>
<organism evidence="5 6">
    <name type="scientific">Halobacillus yeomjeoni</name>
    <dbReference type="NCBI Taxonomy" id="311194"/>
    <lineage>
        <taxon>Bacteria</taxon>
        <taxon>Bacillati</taxon>
        <taxon>Bacillota</taxon>
        <taxon>Bacilli</taxon>
        <taxon>Bacillales</taxon>
        <taxon>Bacillaceae</taxon>
        <taxon>Halobacillus</taxon>
    </lineage>
</organism>
<evidence type="ECO:0000259" key="4">
    <source>
        <dbReference type="Pfam" id="PF08241"/>
    </source>
</evidence>
<accession>A0A931HUR2</accession>
<evidence type="ECO:0000256" key="3">
    <source>
        <dbReference type="ARBA" id="ARBA00022679"/>
    </source>
</evidence>
<gene>
    <name evidence="5" type="ORF">H0267_06040</name>
</gene>
<sequence length="253" mass="28363">MKKVIEHNSKIWDRKVEESVTYTRAVSSEVIEKSRRGDWQIGVTADKQVPRSWFPESVEGLKVLCLASGGGQQGPILAAAGAEVTVVDISMKQLEQDQAVAVRDNLKMNTVQAEMTNLPMFEDESFDLIVHPVSNVFIEDVHPVWKECARVLKDQGVLISGFMNPALYLFDEQKEDEGILEVAYTLPYSALDDEKADPDEALEFSHTLEDQLRGQMEAGFVLTGFYEDDFGGGRTIDRYMKSMMATRAVKFSV</sequence>
<comment type="caution">
    <text evidence="5">The sequence shown here is derived from an EMBL/GenBank/DDBJ whole genome shotgun (WGS) entry which is preliminary data.</text>
</comment>
<keyword evidence="6" id="KW-1185">Reference proteome</keyword>
<dbReference type="PANTHER" id="PTHR44942">
    <property type="entry name" value="METHYLTRANSF_11 DOMAIN-CONTAINING PROTEIN"/>
    <property type="match status" value="1"/>
</dbReference>
<proteinExistence type="inferred from homology"/>
<reference evidence="5 6" key="1">
    <citation type="journal article" date="2005" name="Int. J. Syst. Evol. Microbiol.">
        <title>Halobacillus yeomjeoni sp. nov., isolated from a marine solar saltern in Korea.</title>
        <authorList>
            <person name="Yoon J.H."/>
            <person name="Kang S.J."/>
            <person name="Lee C.H."/>
            <person name="Oh H.W."/>
            <person name="Oh T.K."/>
        </authorList>
    </citation>
    <scope>NUCLEOTIDE SEQUENCE [LARGE SCALE GENOMIC DNA]</scope>
    <source>
        <strain evidence="5 6">KCTC 3957</strain>
    </source>
</reference>
<protein>
    <submittedName>
        <fullName evidence="5">Class I SAM-dependent methyltransferase</fullName>
    </submittedName>
</protein>
<dbReference type="RefSeq" id="WP_197316366.1">
    <property type="nucleotide sequence ID" value="NZ_JADZSC010000001.1"/>
</dbReference>
<keyword evidence="2 5" id="KW-0489">Methyltransferase</keyword>
<keyword evidence="3" id="KW-0808">Transferase</keyword>
<dbReference type="InterPro" id="IPR029063">
    <property type="entry name" value="SAM-dependent_MTases_sf"/>
</dbReference>
<dbReference type="InterPro" id="IPR051052">
    <property type="entry name" value="Diverse_substrate_MTase"/>
</dbReference>
<dbReference type="Proteomes" id="UP000614490">
    <property type="component" value="Unassembled WGS sequence"/>
</dbReference>
<evidence type="ECO:0000313" key="6">
    <source>
        <dbReference type="Proteomes" id="UP000614490"/>
    </source>
</evidence>
<dbReference type="Pfam" id="PF08241">
    <property type="entry name" value="Methyltransf_11"/>
    <property type="match status" value="1"/>
</dbReference>
<dbReference type="GO" id="GO:0008757">
    <property type="term" value="F:S-adenosylmethionine-dependent methyltransferase activity"/>
    <property type="evidence" value="ECO:0007669"/>
    <property type="project" value="InterPro"/>
</dbReference>
<dbReference type="InterPro" id="IPR013216">
    <property type="entry name" value="Methyltransf_11"/>
</dbReference>